<gene>
    <name evidence="1" type="ORF">P154DRAFT_519565</name>
</gene>
<accession>A0A6A5WUU4</accession>
<evidence type="ECO:0000313" key="2">
    <source>
        <dbReference type="Proteomes" id="UP000799779"/>
    </source>
</evidence>
<dbReference type="EMBL" id="ML977569">
    <property type="protein sequence ID" value="KAF2003961.1"/>
    <property type="molecule type" value="Genomic_DNA"/>
</dbReference>
<protein>
    <submittedName>
        <fullName evidence="1">Uncharacterized protein</fullName>
    </submittedName>
</protein>
<reference evidence="1" key="1">
    <citation type="journal article" date="2020" name="Stud. Mycol.">
        <title>101 Dothideomycetes genomes: a test case for predicting lifestyles and emergence of pathogens.</title>
        <authorList>
            <person name="Haridas S."/>
            <person name="Albert R."/>
            <person name="Binder M."/>
            <person name="Bloem J."/>
            <person name="Labutti K."/>
            <person name="Salamov A."/>
            <person name="Andreopoulos B."/>
            <person name="Baker S."/>
            <person name="Barry K."/>
            <person name="Bills G."/>
            <person name="Bluhm B."/>
            <person name="Cannon C."/>
            <person name="Castanera R."/>
            <person name="Culley D."/>
            <person name="Daum C."/>
            <person name="Ezra D."/>
            <person name="Gonzalez J."/>
            <person name="Henrissat B."/>
            <person name="Kuo A."/>
            <person name="Liang C."/>
            <person name="Lipzen A."/>
            <person name="Lutzoni F."/>
            <person name="Magnuson J."/>
            <person name="Mondo S."/>
            <person name="Nolan M."/>
            <person name="Ohm R."/>
            <person name="Pangilinan J."/>
            <person name="Park H.-J."/>
            <person name="Ramirez L."/>
            <person name="Alfaro M."/>
            <person name="Sun H."/>
            <person name="Tritt A."/>
            <person name="Yoshinaga Y."/>
            <person name="Zwiers L.-H."/>
            <person name="Turgeon B."/>
            <person name="Goodwin S."/>
            <person name="Spatafora J."/>
            <person name="Crous P."/>
            <person name="Grigoriev I."/>
        </authorList>
    </citation>
    <scope>NUCLEOTIDE SEQUENCE</scope>
    <source>
        <strain evidence="1">CBS 123094</strain>
    </source>
</reference>
<organism evidence="1 2">
    <name type="scientific">Amniculicola lignicola CBS 123094</name>
    <dbReference type="NCBI Taxonomy" id="1392246"/>
    <lineage>
        <taxon>Eukaryota</taxon>
        <taxon>Fungi</taxon>
        <taxon>Dikarya</taxon>
        <taxon>Ascomycota</taxon>
        <taxon>Pezizomycotina</taxon>
        <taxon>Dothideomycetes</taxon>
        <taxon>Pleosporomycetidae</taxon>
        <taxon>Pleosporales</taxon>
        <taxon>Amniculicolaceae</taxon>
        <taxon>Amniculicola</taxon>
    </lineage>
</organism>
<dbReference type="AlphaFoldDB" id="A0A6A5WUU4"/>
<dbReference type="Proteomes" id="UP000799779">
    <property type="component" value="Unassembled WGS sequence"/>
</dbReference>
<name>A0A6A5WUU4_9PLEO</name>
<sequence>MHVAAWLEIERRAGCREPALSFKTSYNDLKCRNMRGSLSSGEIPMRVSTSRGIWRYCTVDSSCAEAPDMCGRQRRWCHAGLGFSLPLTFLTYRRSYRQPAVQ</sequence>
<proteinExistence type="predicted"/>
<keyword evidence="2" id="KW-1185">Reference proteome</keyword>
<evidence type="ECO:0000313" key="1">
    <source>
        <dbReference type="EMBL" id="KAF2003961.1"/>
    </source>
</evidence>